<evidence type="ECO:0000256" key="2">
    <source>
        <dbReference type="ARBA" id="ARBA00022692"/>
    </source>
</evidence>
<comment type="caution">
    <text evidence="7">The sequence shown here is derived from an EMBL/GenBank/DDBJ whole genome shotgun (WGS) entry which is preliminary data.</text>
</comment>
<evidence type="ECO:0000313" key="7">
    <source>
        <dbReference type="EMBL" id="OLQ10077.1"/>
    </source>
</evidence>
<evidence type="ECO:0000259" key="6">
    <source>
        <dbReference type="Pfam" id="PF00520"/>
    </source>
</evidence>
<feature type="region of interest" description="Disordered" evidence="5">
    <location>
        <begin position="1"/>
        <end position="30"/>
    </location>
</feature>
<dbReference type="InterPro" id="IPR043203">
    <property type="entry name" value="VGCC_Ca_Na"/>
</dbReference>
<dbReference type="PANTHER" id="PTHR10037:SF62">
    <property type="entry name" value="SODIUM CHANNEL PROTEIN 60E"/>
    <property type="match status" value="1"/>
</dbReference>
<sequence>MSETDDTPRKMVSLEEEAVEPPPPANAVRPGHLWCESARNGEKEAVRSFPDIHTGQQPIRSLLKEIHSDICNRLDRQDEAINRIHVIRGPMPMPAPKTPSSHVTEASSMASSLPLDDMNDAPIGSPTFHRYSLRPRLFSTFQDYDTALWDMATNADARNSRARFAAQKSGEGEGSSLERSGVSRRVSNIVKRPCFDMICALAVITNSLFLGIEVEMSKSYPSGLPLTLVVIQYLYAWWFTTELALRIVADGRHFFCSEDWAWGFLDVFVVITSLWEIVTDIYLAVQEDGMGDVNSMTGLRAFRIVRITRIVKARPLGG</sequence>
<feature type="compositionally biased region" description="Basic and acidic residues" evidence="5">
    <location>
        <begin position="1"/>
        <end position="13"/>
    </location>
</feature>
<protein>
    <submittedName>
        <fullName evidence="7">Voltage-dependent L-type calcium channel subunit alpha-1D</fullName>
    </submittedName>
</protein>
<keyword evidence="8" id="KW-1185">Reference proteome</keyword>
<evidence type="ECO:0000313" key="8">
    <source>
        <dbReference type="Proteomes" id="UP000186817"/>
    </source>
</evidence>
<evidence type="ECO:0000256" key="3">
    <source>
        <dbReference type="ARBA" id="ARBA00022989"/>
    </source>
</evidence>
<reference evidence="7 8" key="1">
    <citation type="submission" date="2016-02" db="EMBL/GenBank/DDBJ databases">
        <title>Genome analysis of coral dinoflagellate symbionts highlights evolutionary adaptations to a symbiotic lifestyle.</title>
        <authorList>
            <person name="Aranda M."/>
            <person name="Li Y."/>
            <person name="Liew Y.J."/>
            <person name="Baumgarten S."/>
            <person name="Simakov O."/>
            <person name="Wilson M."/>
            <person name="Piel J."/>
            <person name="Ashoor H."/>
            <person name="Bougouffa S."/>
            <person name="Bajic V.B."/>
            <person name="Ryu T."/>
            <person name="Ravasi T."/>
            <person name="Bayer T."/>
            <person name="Micklem G."/>
            <person name="Kim H."/>
            <person name="Bhak J."/>
            <person name="Lajeunesse T.C."/>
            <person name="Voolstra C.R."/>
        </authorList>
    </citation>
    <scope>NUCLEOTIDE SEQUENCE [LARGE SCALE GENOMIC DNA]</scope>
    <source>
        <strain evidence="7 8">CCMP2467</strain>
    </source>
</reference>
<proteinExistence type="predicted"/>
<evidence type="ECO:0000256" key="5">
    <source>
        <dbReference type="SAM" id="MobiDB-lite"/>
    </source>
</evidence>
<comment type="subcellular location">
    <subcellularLocation>
        <location evidence="1">Membrane</location>
        <topology evidence="1">Multi-pass membrane protein</topology>
    </subcellularLocation>
</comment>
<feature type="domain" description="Ion transport" evidence="6">
    <location>
        <begin position="193"/>
        <end position="312"/>
    </location>
</feature>
<dbReference type="OrthoDB" id="2984333at2759"/>
<dbReference type="GO" id="GO:0005248">
    <property type="term" value="F:voltage-gated sodium channel activity"/>
    <property type="evidence" value="ECO:0007669"/>
    <property type="project" value="TreeGrafter"/>
</dbReference>
<keyword evidence="4" id="KW-0472">Membrane</keyword>
<dbReference type="Proteomes" id="UP000186817">
    <property type="component" value="Unassembled WGS sequence"/>
</dbReference>
<dbReference type="InterPro" id="IPR027359">
    <property type="entry name" value="Volt_channel_dom_sf"/>
</dbReference>
<dbReference type="Gene3D" id="1.20.120.350">
    <property type="entry name" value="Voltage-gated potassium channels. Chain C"/>
    <property type="match status" value="1"/>
</dbReference>
<keyword evidence="2" id="KW-0812">Transmembrane</keyword>
<dbReference type="AlphaFoldDB" id="A0A1Q9ERP0"/>
<dbReference type="EMBL" id="LSRX01000084">
    <property type="protein sequence ID" value="OLQ10077.1"/>
    <property type="molecule type" value="Genomic_DNA"/>
</dbReference>
<gene>
    <name evidence="7" type="primary">Cacna1d</name>
    <name evidence="7" type="ORF">AK812_SmicGene6229</name>
</gene>
<accession>A0A1Q9ERP0</accession>
<dbReference type="Pfam" id="PF00520">
    <property type="entry name" value="Ion_trans"/>
    <property type="match status" value="1"/>
</dbReference>
<keyword evidence="3" id="KW-1133">Transmembrane helix</keyword>
<dbReference type="PANTHER" id="PTHR10037">
    <property type="entry name" value="VOLTAGE-GATED CATION CHANNEL CALCIUM AND SODIUM"/>
    <property type="match status" value="1"/>
</dbReference>
<evidence type="ECO:0000256" key="4">
    <source>
        <dbReference type="ARBA" id="ARBA00023136"/>
    </source>
</evidence>
<dbReference type="InterPro" id="IPR005821">
    <property type="entry name" value="Ion_trans_dom"/>
</dbReference>
<name>A0A1Q9ERP0_SYMMI</name>
<dbReference type="SUPFAM" id="SSF81324">
    <property type="entry name" value="Voltage-gated potassium channels"/>
    <property type="match status" value="1"/>
</dbReference>
<organism evidence="7 8">
    <name type="scientific">Symbiodinium microadriaticum</name>
    <name type="common">Dinoflagellate</name>
    <name type="synonym">Zooxanthella microadriatica</name>
    <dbReference type="NCBI Taxonomy" id="2951"/>
    <lineage>
        <taxon>Eukaryota</taxon>
        <taxon>Sar</taxon>
        <taxon>Alveolata</taxon>
        <taxon>Dinophyceae</taxon>
        <taxon>Suessiales</taxon>
        <taxon>Symbiodiniaceae</taxon>
        <taxon>Symbiodinium</taxon>
    </lineage>
</organism>
<evidence type="ECO:0000256" key="1">
    <source>
        <dbReference type="ARBA" id="ARBA00004141"/>
    </source>
</evidence>
<dbReference type="GO" id="GO:0001518">
    <property type="term" value="C:voltage-gated sodium channel complex"/>
    <property type="evidence" value="ECO:0007669"/>
    <property type="project" value="TreeGrafter"/>
</dbReference>